<dbReference type="PROSITE" id="PS50110">
    <property type="entry name" value="RESPONSE_REGULATORY"/>
    <property type="match status" value="1"/>
</dbReference>
<dbReference type="SMART" id="SM00448">
    <property type="entry name" value="REC"/>
    <property type="match status" value="1"/>
</dbReference>
<evidence type="ECO:0000313" key="4">
    <source>
        <dbReference type="Proteomes" id="UP000251800"/>
    </source>
</evidence>
<sequence>MDDDSLDFLDEDDDQAAPLRAWKILIVDDDPDIHDVTKLALTGLEFNGRGLEFLHAYSGAEAREMIAGQPDIALVLLDVVMESDHAGLDVVEYVRNELGNQFIRIILRTGQPGQAPEIDVITRYDINDYKHKTELTRQRLFTTIYTGLSAYRDLMALDANRRGLEKVIDASAHIFELQSLERFAQGVIEQLCALLFLEDDAVMLHASGMAAADCEPALRILAGSGRFESLVGSDAAQALDADTLARIHKAREEGRLIFQSHQIAAVQSAPTDHSNFVIYLESDAPLEASAQRLVEMFCRNVSIAWRNLRAPQSANKTAD</sequence>
<proteinExistence type="predicted"/>
<dbReference type="Gene3D" id="3.40.50.2300">
    <property type="match status" value="1"/>
</dbReference>
<evidence type="ECO:0000256" key="1">
    <source>
        <dbReference type="PROSITE-ProRule" id="PRU00169"/>
    </source>
</evidence>
<gene>
    <name evidence="3" type="ORF">DEH80_16210</name>
</gene>
<dbReference type="SUPFAM" id="SSF52172">
    <property type="entry name" value="CheY-like"/>
    <property type="match status" value="1"/>
</dbReference>
<dbReference type="AlphaFoldDB" id="A0A383XPU7"/>
<dbReference type="EMBL" id="QEQK01000020">
    <property type="protein sequence ID" value="PWN54651.1"/>
    <property type="molecule type" value="Genomic_DNA"/>
</dbReference>
<dbReference type="GO" id="GO:0000160">
    <property type="term" value="P:phosphorelay signal transduction system"/>
    <property type="evidence" value="ECO:0007669"/>
    <property type="project" value="InterPro"/>
</dbReference>
<organism evidence="3 4">
    <name type="scientific">Abyssibacter profundi</name>
    <dbReference type="NCBI Taxonomy" id="2182787"/>
    <lineage>
        <taxon>Bacteria</taxon>
        <taxon>Pseudomonadati</taxon>
        <taxon>Pseudomonadota</taxon>
        <taxon>Gammaproteobacteria</taxon>
        <taxon>Chromatiales</taxon>
        <taxon>Oceanococcaceae</taxon>
        <taxon>Abyssibacter</taxon>
    </lineage>
</organism>
<protein>
    <recommendedName>
        <fullName evidence="2">Response regulatory domain-containing protein</fullName>
    </recommendedName>
</protein>
<keyword evidence="4" id="KW-1185">Reference proteome</keyword>
<dbReference type="InterPro" id="IPR011006">
    <property type="entry name" value="CheY-like_superfamily"/>
</dbReference>
<keyword evidence="1" id="KW-0597">Phosphoprotein</keyword>
<dbReference type="InterPro" id="IPR021800">
    <property type="entry name" value="DUF3369"/>
</dbReference>
<dbReference type="Proteomes" id="UP000251800">
    <property type="component" value="Unassembled WGS sequence"/>
</dbReference>
<comment type="caution">
    <text evidence="3">The sequence shown here is derived from an EMBL/GenBank/DDBJ whole genome shotgun (WGS) entry which is preliminary data.</text>
</comment>
<feature type="domain" description="Response regulatory" evidence="2">
    <location>
        <begin position="23"/>
        <end position="147"/>
    </location>
</feature>
<evidence type="ECO:0000313" key="3">
    <source>
        <dbReference type="EMBL" id="PWN54651.1"/>
    </source>
</evidence>
<reference evidence="3 4" key="1">
    <citation type="submission" date="2018-05" db="EMBL/GenBank/DDBJ databases">
        <title>Abyssibacter profundi OUC007T gen. nov., sp. nov, a marine bacterium isolated from seawater of the Mariana Trench.</title>
        <authorList>
            <person name="Zhou S."/>
        </authorList>
    </citation>
    <scope>NUCLEOTIDE SEQUENCE [LARGE SCALE GENOMIC DNA]</scope>
    <source>
        <strain evidence="3 4">OUC007</strain>
    </source>
</reference>
<evidence type="ECO:0000259" key="2">
    <source>
        <dbReference type="PROSITE" id="PS50110"/>
    </source>
</evidence>
<feature type="modified residue" description="4-aspartylphosphate" evidence="1">
    <location>
        <position position="78"/>
    </location>
</feature>
<name>A0A383XPU7_9GAMM</name>
<dbReference type="Pfam" id="PF11849">
    <property type="entry name" value="DUF3369"/>
    <property type="match status" value="1"/>
</dbReference>
<accession>A0A383XPU7</accession>
<dbReference type="InterPro" id="IPR001789">
    <property type="entry name" value="Sig_transdc_resp-reg_receiver"/>
</dbReference>